<feature type="compositionally biased region" description="Basic and acidic residues" evidence="1">
    <location>
        <begin position="269"/>
        <end position="279"/>
    </location>
</feature>
<feature type="compositionally biased region" description="Basic and acidic residues" evidence="1">
    <location>
        <begin position="56"/>
        <end position="65"/>
    </location>
</feature>
<feature type="region of interest" description="Disordered" evidence="1">
    <location>
        <begin position="460"/>
        <end position="593"/>
    </location>
</feature>
<evidence type="ECO:0000313" key="2">
    <source>
        <dbReference type="EMBL" id="ELR13574.1"/>
    </source>
</evidence>
<keyword evidence="3" id="KW-1185">Reference proteome</keyword>
<feature type="compositionally biased region" description="Low complexity" evidence="1">
    <location>
        <begin position="417"/>
        <end position="427"/>
    </location>
</feature>
<dbReference type="Proteomes" id="UP000011083">
    <property type="component" value="Unassembled WGS sequence"/>
</dbReference>
<evidence type="ECO:0000256" key="1">
    <source>
        <dbReference type="SAM" id="MobiDB-lite"/>
    </source>
</evidence>
<feature type="compositionally biased region" description="Polar residues" evidence="1">
    <location>
        <begin position="152"/>
        <end position="162"/>
    </location>
</feature>
<dbReference type="VEuPathDB" id="AmoebaDB:ACA1_359130"/>
<feature type="region of interest" description="Disordered" evidence="1">
    <location>
        <begin position="195"/>
        <end position="227"/>
    </location>
</feature>
<accession>L8GL79</accession>
<dbReference type="RefSeq" id="XP_004335587.1">
    <property type="nucleotide sequence ID" value="XM_004335539.1"/>
</dbReference>
<feature type="region of interest" description="Disordered" evidence="1">
    <location>
        <begin position="247"/>
        <end position="289"/>
    </location>
</feature>
<dbReference type="AlphaFoldDB" id="L8GL79"/>
<sequence>MGLKTDEVRYASDEKLRGYIRRCFEEKGSCSVNHLRQEFSVGYNRAKKILDEEKERVEYGEREPEGALLLGLSGEDDLGRKGRGKNRATHKSPRPADATFDDARMQGLEEDVSYLLGMGMGVHVTQRERKRGRTEDESICETALNTLLAINGSESPDTTKPSSGPDRAARSAAKWTMLENAREELQRKLEEAKEKRKLLRGRAKDSASESRRRRASKSMETALGASMGKVKAKLAEIESLREQLDREVRRSKEERQGAAAGLPYTPTTERTETEGERMLTRKRRREANNGRGIESNIGLAERLHKLLETIANLARELSEQHDAIRALPRCVPVTFTYPVPTLSSQEFIKSLEALTCSSSSGLLSPSPSPSFSSSLGGSLSFTIPCAPPPSLASSLSFTSLPPPLPTFTDAGGDGMPSSSSSSSSATVFFPPPPLPTLPVSSAFPASFPYVDYIVGVQPGGSEAAKSATSSSTPIVPSTSPSDAIVGDDVERRTAKANGQKRRRERGTIVKHTERDGGGSQMEVKGANEEDEWRVEMQVGDGSDEEKGGDNDENRNTDTDTNGSSIGDQEESEEAPVKRKRGKPRRSQEKKTRR</sequence>
<gene>
    <name evidence="2" type="ORF">ACA1_359130</name>
</gene>
<reference evidence="2 3" key="1">
    <citation type="journal article" date="2013" name="Genome Biol.">
        <title>Genome of Acanthamoeba castellanii highlights extensive lateral gene transfer and early evolution of tyrosine kinase signaling.</title>
        <authorList>
            <person name="Clarke M."/>
            <person name="Lohan A.J."/>
            <person name="Liu B."/>
            <person name="Lagkouvardos I."/>
            <person name="Roy S."/>
            <person name="Zafar N."/>
            <person name="Bertelli C."/>
            <person name="Schilde C."/>
            <person name="Kianianmomeni A."/>
            <person name="Burglin T.R."/>
            <person name="Frech C."/>
            <person name="Turcotte B."/>
            <person name="Kopec K.O."/>
            <person name="Synnott J.M."/>
            <person name="Choo C."/>
            <person name="Paponov I."/>
            <person name="Finkler A."/>
            <person name="Soon Heng Tan C."/>
            <person name="Hutchins A.P."/>
            <person name="Weinmeier T."/>
            <person name="Rattei T."/>
            <person name="Chu J.S."/>
            <person name="Gimenez G."/>
            <person name="Irimia M."/>
            <person name="Rigden D.J."/>
            <person name="Fitzpatrick D.A."/>
            <person name="Lorenzo-Morales J."/>
            <person name="Bateman A."/>
            <person name="Chiu C.H."/>
            <person name="Tang P."/>
            <person name="Hegemann P."/>
            <person name="Fromm H."/>
            <person name="Raoult D."/>
            <person name="Greub G."/>
            <person name="Miranda-Saavedra D."/>
            <person name="Chen N."/>
            <person name="Nash P."/>
            <person name="Ginger M.L."/>
            <person name="Horn M."/>
            <person name="Schaap P."/>
            <person name="Caler L."/>
            <person name="Loftus B."/>
        </authorList>
    </citation>
    <scope>NUCLEOTIDE SEQUENCE [LARGE SCALE GENOMIC DNA]</scope>
    <source>
        <strain evidence="2 3">Neff</strain>
    </source>
</reference>
<feature type="region of interest" description="Disordered" evidence="1">
    <location>
        <begin position="56"/>
        <end position="100"/>
    </location>
</feature>
<feature type="compositionally biased region" description="Basic and acidic residues" evidence="1">
    <location>
        <begin position="505"/>
        <end position="516"/>
    </location>
</feature>
<proteinExistence type="predicted"/>
<organism evidence="2 3">
    <name type="scientific">Acanthamoeba castellanii (strain ATCC 30010 / Neff)</name>
    <dbReference type="NCBI Taxonomy" id="1257118"/>
    <lineage>
        <taxon>Eukaryota</taxon>
        <taxon>Amoebozoa</taxon>
        <taxon>Discosea</taxon>
        <taxon>Longamoebia</taxon>
        <taxon>Centramoebida</taxon>
        <taxon>Acanthamoebidae</taxon>
        <taxon>Acanthamoeba</taxon>
    </lineage>
</organism>
<feature type="compositionally biased region" description="Basic and acidic residues" evidence="1">
    <location>
        <begin position="544"/>
        <end position="557"/>
    </location>
</feature>
<feature type="compositionally biased region" description="Basic and acidic residues" evidence="1">
    <location>
        <begin position="247"/>
        <end position="256"/>
    </location>
</feature>
<feature type="region of interest" description="Disordered" evidence="1">
    <location>
        <begin position="404"/>
        <end position="427"/>
    </location>
</feature>
<feature type="region of interest" description="Disordered" evidence="1">
    <location>
        <begin position="149"/>
        <end position="171"/>
    </location>
</feature>
<dbReference type="GeneID" id="14914114"/>
<name>L8GL79_ACACF</name>
<dbReference type="KEGG" id="acan:ACA1_359130"/>
<protein>
    <submittedName>
        <fullName evidence="2">Uncharacterized protein</fullName>
    </submittedName>
</protein>
<evidence type="ECO:0000313" key="3">
    <source>
        <dbReference type="Proteomes" id="UP000011083"/>
    </source>
</evidence>
<feature type="compositionally biased region" description="Basic residues" evidence="1">
    <location>
        <begin position="81"/>
        <end position="93"/>
    </location>
</feature>
<dbReference type="EMBL" id="KB008090">
    <property type="protein sequence ID" value="ELR13574.1"/>
    <property type="molecule type" value="Genomic_DNA"/>
</dbReference>
<feature type="compositionally biased region" description="Low complexity" evidence="1">
    <location>
        <begin position="461"/>
        <end position="481"/>
    </location>
</feature>